<name>A0A8H6VH77_9PEZI</name>
<evidence type="ECO:0000256" key="1">
    <source>
        <dbReference type="SAM" id="Phobius"/>
    </source>
</evidence>
<keyword evidence="3" id="KW-1185">Reference proteome</keyword>
<protein>
    <submittedName>
        <fullName evidence="2">Uncharacterized protein</fullName>
    </submittedName>
</protein>
<reference evidence="2" key="1">
    <citation type="submission" date="2020-04" db="EMBL/GenBank/DDBJ databases">
        <title>Draft genome resource of the tomato pathogen Pseudocercospora fuligena.</title>
        <authorList>
            <person name="Zaccaron A."/>
        </authorList>
    </citation>
    <scope>NUCLEOTIDE SEQUENCE</scope>
    <source>
        <strain evidence="2">PF001</strain>
    </source>
</reference>
<dbReference type="EMBL" id="JABCIY010000158">
    <property type="protein sequence ID" value="KAF7191410.1"/>
    <property type="molecule type" value="Genomic_DNA"/>
</dbReference>
<comment type="caution">
    <text evidence="2">The sequence shown here is derived from an EMBL/GenBank/DDBJ whole genome shotgun (WGS) entry which is preliminary data.</text>
</comment>
<feature type="transmembrane region" description="Helical" evidence="1">
    <location>
        <begin position="328"/>
        <end position="348"/>
    </location>
</feature>
<feature type="transmembrane region" description="Helical" evidence="1">
    <location>
        <begin position="154"/>
        <end position="171"/>
    </location>
</feature>
<evidence type="ECO:0000313" key="3">
    <source>
        <dbReference type="Proteomes" id="UP000660729"/>
    </source>
</evidence>
<dbReference type="Proteomes" id="UP000660729">
    <property type="component" value="Unassembled WGS sequence"/>
</dbReference>
<feature type="transmembrane region" description="Helical" evidence="1">
    <location>
        <begin position="183"/>
        <end position="206"/>
    </location>
</feature>
<keyword evidence="1" id="KW-1133">Transmembrane helix</keyword>
<evidence type="ECO:0000313" key="2">
    <source>
        <dbReference type="EMBL" id="KAF7191410.1"/>
    </source>
</evidence>
<sequence>MACAVNSENNVYEGEVVDTESSGRKRRCLLSKLDVTVLLGIPLLSAASVGIVFFPLKAPQKTSEATRDQVFACDANGNVYWTTKPPGLFDTRFAFAINLGFGSFSFSVAKSLDLAWDLVIGRVGQALFISFTYITFKRALTTSRRAYEISYEKFLALTYAPSNLMAFLTYLDDFVRPSGSFRQFLMALAVVYCTVYVLIFPTWVSAMTGYQAQLKPFESETKVAMNNVPICGYFAYDSLDNLVDCAERSQNMSALTGVVYNTSILGQTQEGPNGQQVRLSGFSKSSNDDPYFILEGAKHPLSPTEMLGRGLCQPAVQHPNYQWGFSSLLLLIFLGVTFLILATLYFIWIDTLRLGYADNVEDIFGPLRAAFALSKVIKQEIGDNAAHATEQQLQRLLEEKSAGLRIEPRMFDETAFLGDRAITIQLSTTIIRRSRSEIKGRGASACHRM</sequence>
<gene>
    <name evidence="2" type="ORF">HII31_07433</name>
</gene>
<dbReference type="AlphaFoldDB" id="A0A8H6VH77"/>
<feature type="transmembrane region" description="Helical" evidence="1">
    <location>
        <begin position="33"/>
        <end position="54"/>
    </location>
</feature>
<proteinExistence type="predicted"/>
<accession>A0A8H6VH77</accession>
<keyword evidence="1" id="KW-0812">Transmembrane</keyword>
<organism evidence="2 3">
    <name type="scientific">Pseudocercospora fuligena</name>
    <dbReference type="NCBI Taxonomy" id="685502"/>
    <lineage>
        <taxon>Eukaryota</taxon>
        <taxon>Fungi</taxon>
        <taxon>Dikarya</taxon>
        <taxon>Ascomycota</taxon>
        <taxon>Pezizomycotina</taxon>
        <taxon>Dothideomycetes</taxon>
        <taxon>Dothideomycetidae</taxon>
        <taxon>Mycosphaerellales</taxon>
        <taxon>Mycosphaerellaceae</taxon>
        <taxon>Pseudocercospora</taxon>
    </lineage>
</organism>
<keyword evidence="1" id="KW-0472">Membrane</keyword>
<dbReference type="OrthoDB" id="3903561at2759"/>
<feature type="transmembrane region" description="Helical" evidence="1">
    <location>
        <begin position="114"/>
        <end position="134"/>
    </location>
</feature>